<proteinExistence type="predicted"/>
<protein>
    <submittedName>
        <fullName evidence="1">GLPGLI family protein</fullName>
    </submittedName>
</protein>
<evidence type="ECO:0000313" key="1">
    <source>
        <dbReference type="EMBL" id="QCD42685.1"/>
    </source>
</evidence>
<keyword evidence="2" id="KW-1185">Reference proteome</keyword>
<dbReference type="KEGG" id="ddb:E7747_10590"/>
<accession>A0A4P7W5G9</accession>
<dbReference type="Pfam" id="PF09697">
    <property type="entry name" value="Porph_ging"/>
    <property type="match status" value="1"/>
</dbReference>
<dbReference type="EMBL" id="CP039396">
    <property type="protein sequence ID" value="QCD42685.1"/>
    <property type="molecule type" value="Genomic_DNA"/>
</dbReference>
<reference evidence="2" key="1">
    <citation type="submission" date="2019-02" db="EMBL/GenBank/DDBJ databases">
        <title>Isolation and identification of novel species under the genus Muribaculum.</title>
        <authorList>
            <person name="Miyake S."/>
            <person name="Ding Y."/>
            <person name="Low A."/>
            <person name="Soh M."/>
            <person name="Seedorf H."/>
        </authorList>
    </citation>
    <scope>NUCLEOTIDE SEQUENCE [LARGE SCALE GENOMIC DNA]</scope>
    <source>
        <strain evidence="2">H5</strain>
    </source>
</reference>
<gene>
    <name evidence="1" type="ORF">E7747_10590</name>
</gene>
<dbReference type="NCBIfam" id="TIGR01200">
    <property type="entry name" value="GLPGLI"/>
    <property type="match status" value="1"/>
</dbReference>
<organism evidence="1 2">
    <name type="scientific">Duncaniella dubosii</name>
    <dbReference type="NCBI Taxonomy" id="2518971"/>
    <lineage>
        <taxon>Bacteria</taxon>
        <taxon>Pseudomonadati</taxon>
        <taxon>Bacteroidota</taxon>
        <taxon>Bacteroidia</taxon>
        <taxon>Bacteroidales</taxon>
        <taxon>Muribaculaceae</taxon>
        <taxon>Duncaniella</taxon>
    </lineage>
</organism>
<dbReference type="AlphaFoldDB" id="A0A4P7W5G9"/>
<sequence length="286" mass="33556">MNRLILFVAIVFSSVVKGYAQRIEPKEPAMFEVLFTKHVVRDTVSEVEKHPWPDAQMALRVGKTSAMFYPVLKFFRDSLAHYNSDLYWQLDRANFEEERRTKVWKPLGGWENEYIFKNMPEGKWTVANYFDMERRVYEEEIETPVWEIADSVKTILGYECQLAFTDFRGRRWSAWFTPEIPVAEGPWKLSGLPGLILEAYDAKRHYVFTSTGIVKDNLGDVGIYIFRDYFKTTRDKYLNDRYKYITSTTSMGSKIAAAYGVKTNTDNAPKKVKRTPYDFEETNYPH</sequence>
<name>A0A4P7W5G9_9BACT</name>
<dbReference type="InterPro" id="IPR005901">
    <property type="entry name" value="GLPGLI"/>
</dbReference>
<dbReference type="RefSeq" id="WP_136415852.1">
    <property type="nucleotide sequence ID" value="NZ_CP039396.1"/>
</dbReference>
<dbReference type="Proteomes" id="UP000297149">
    <property type="component" value="Chromosome"/>
</dbReference>
<evidence type="ECO:0000313" key="2">
    <source>
        <dbReference type="Proteomes" id="UP000297149"/>
    </source>
</evidence>